<evidence type="ECO:0000256" key="7">
    <source>
        <dbReference type="RuleBase" id="RU363032"/>
    </source>
</evidence>
<organism evidence="9">
    <name type="scientific">Muribaculaceae bacterium Z82</name>
    <dbReference type="NCBI Taxonomy" id="2304548"/>
    <lineage>
        <taxon>Bacteria</taxon>
        <taxon>Pseudomonadati</taxon>
        <taxon>Bacteroidota</taxon>
        <taxon>Bacteroidia</taxon>
        <taxon>Bacteroidales</taxon>
        <taxon>Muribaculaceae</taxon>
    </lineage>
</organism>
<dbReference type="EMBL" id="QWKH01000033">
    <property type="protein sequence ID" value="NBI34547.1"/>
    <property type="molecule type" value="Genomic_DNA"/>
</dbReference>
<dbReference type="PROSITE" id="PS50928">
    <property type="entry name" value="ABC_TM1"/>
    <property type="match status" value="1"/>
</dbReference>
<keyword evidence="6 7" id="KW-0472">Membrane</keyword>
<feature type="transmembrane region" description="Helical" evidence="7">
    <location>
        <begin position="229"/>
        <end position="255"/>
    </location>
</feature>
<dbReference type="InterPro" id="IPR000515">
    <property type="entry name" value="MetI-like"/>
</dbReference>
<name>A0A7C9NLU8_9BACT</name>
<dbReference type="GO" id="GO:0055085">
    <property type="term" value="P:transmembrane transport"/>
    <property type="evidence" value="ECO:0007669"/>
    <property type="project" value="InterPro"/>
</dbReference>
<evidence type="ECO:0000313" key="9">
    <source>
        <dbReference type="EMBL" id="NBI34547.1"/>
    </source>
</evidence>
<feature type="transmembrane region" description="Helical" evidence="7">
    <location>
        <begin position="275"/>
        <end position="301"/>
    </location>
</feature>
<keyword evidence="4 7" id="KW-0812">Transmembrane</keyword>
<evidence type="ECO:0000256" key="6">
    <source>
        <dbReference type="ARBA" id="ARBA00023136"/>
    </source>
</evidence>
<comment type="subcellular location">
    <subcellularLocation>
        <location evidence="1 7">Cell membrane</location>
        <topology evidence="1 7">Multi-pass membrane protein</topology>
    </subcellularLocation>
</comment>
<accession>A0A7C9NLU8</accession>
<dbReference type="Gene3D" id="1.10.3720.10">
    <property type="entry name" value="MetI-like"/>
    <property type="match status" value="1"/>
</dbReference>
<feature type="transmembrane region" description="Helical" evidence="7">
    <location>
        <begin position="123"/>
        <end position="151"/>
    </location>
</feature>
<dbReference type="CDD" id="cd06261">
    <property type="entry name" value="TM_PBP2"/>
    <property type="match status" value="1"/>
</dbReference>
<protein>
    <submittedName>
        <fullName evidence="9">ABC transporter permease</fullName>
    </submittedName>
</protein>
<evidence type="ECO:0000256" key="4">
    <source>
        <dbReference type="ARBA" id="ARBA00022692"/>
    </source>
</evidence>
<sequence length="312" mass="32410">MVAVSMVVFSLVSLSPVDPVAANVGQAALSGMSDEKLATLQAYWGKDVPLVERYASWVSGLLRGDMGDSLRFNAPVAQVVAQRAANSLVLMGIAWLASGVLGLALGIAAGVRRGGAADRLVKAFCFVLAASPTFWVALLMLIVFGVVLGWFPIGFSAPIGKAAADVTWLDAFHHLALPAITLSVVGVANVALHTREKTIDVMGSPYVRFARARGESTGSIVVHHGLRNLVLPALTIQCSQIAEIFGGSVLVEQVFSYPGLGQAAVSAGIGGDTALLAGIALVSAALVFGGNLVANILYGVVDPRMRKEYSRG</sequence>
<evidence type="ECO:0000256" key="1">
    <source>
        <dbReference type="ARBA" id="ARBA00004651"/>
    </source>
</evidence>
<comment type="caution">
    <text evidence="9">The sequence shown here is derived from an EMBL/GenBank/DDBJ whole genome shotgun (WGS) entry which is preliminary data.</text>
</comment>
<keyword evidence="3" id="KW-1003">Cell membrane</keyword>
<dbReference type="GO" id="GO:0005886">
    <property type="term" value="C:plasma membrane"/>
    <property type="evidence" value="ECO:0007669"/>
    <property type="project" value="UniProtKB-SubCell"/>
</dbReference>
<feature type="domain" description="ABC transmembrane type-1" evidence="8">
    <location>
        <begin position="84"/>
        <end position="298"/>
    </location>
</feature>
<gene>
    <name evidence="9" type="ORF">D1639_05785</name>
</gene>
<proteinExistence type="inferred from homology"/>
<dbReference type="PANTHER" id="PTHR43163">
    <property type="entry name" value="DIPEPTIDE TRANSPORT SYSTEM PERMEASE PROTEIN DPPB-RELATED"/>
    <property type="match status" value="1"/>
</dbReference>
<keyword evidence="2 7" id="KW-0813">Transport</keyword>
<comment type="similarity">
    <text evidence="7">Belongs to the binding-protein-dependent transport system permease family.</text>
</comment>
<feature type="transmembrane region" description="Helical" evidence="7">
    <location>
        <begin position="88"/>
        <end position="111"/>
    </location>
</feature>
<dbReference type="PANTHER" id="PTHR43163:SF6">
    <property type="entry name" value="DIPEPTIDE TRANSPORT SYSTEM PERMEASE PROTEIN DPPB-RELATED"/>
    <property type="match status" value="1"/>
</dbReference>
<dbReference type="InterPro" id="IPR035906">
    <property type="entry name" value="MetI-like_sf"/>
</dbReference>
<evidence type="ECO:0000256" key="3">
    <source>
        <dbReference type="ARBA" id="ARBA00022475"/>
    </source>
</evidence>
<dbReference type="AlphaFoldDB" id="A0A7C9NLU8"/>
<keyword evidence="5 7" id="KW-1133">Transmembrane helix</keyword>
<reference evidence="9" key="1">
    <citation type="submission" date="2018-08" db="EMBL/GenBank/DDBJ databases">
        <title>Murine metabolic-syndrome-specific gut microbial biobank.</title>
        <authorList>
            <person name="Liu C."/>
        </authorList>
    </citation>
    <scope>NUCLEOTIDE SEQUENCE [LARGE SCALE GENOMIC DNA]</scope>
    <source>
        <strain evidence="9">Z82</strain>
    </source>
</reference>
<dbReference type="SUPFAM" id="SSF161098">
    <property type="entry name" value="MetI-like"/>
    <property type="match status" value="1"/>
</dbReference>
<evidence type="ECO:0000256" key="5">
    <source>
        <dbReference type="ARBA" id="ARBA00022989"/>
    </source>
</evidence>
<evidence type="ECO:0000256" key="2">
    <source>
        <dbReference type="ARBA" id="ARBA00022448"/>
    </source>
</evidence>
<evidence type="ECO:0000259" key="8">
    <source>
        <dbReference type="PROSITE" id="PS50928"/>
    </source>
</evidence>
<dbReference type="Pfam" id="PF00528">
    <property type="entry name" value="BPD_transp_1"/>
    <property type="match status" value="1"/>
</dbReference>
<feature type="transmembrane region" description="Helical" evidence="7">
    <location>
        <begin position="171"/>
        <end position="192"/>
    </location>
</feature>